<dbReference type="RefSeq" id="WP_216338970.1">
    <property type="nucleotide sequence ID" value="NZ_JAHLEM010000002.1"/>
</dbReference>
<evidence type="ECO:0000256" key="1">
    <source>
        <dbReference type="SAM" id="MobiDB-lite"/>
    </source>
</evidence>
<comment type="caution">
    <text evidence="2">The sequence shown here is derived from an EMBL/GenBank/DDBJ whole genome shotgun (WGS) entry which is preliminary data.</text>
</comment>
<protein>
    <submittedName>
        <fullName evidence="2">Uncharacterized protein</fullName>
    </submittedName>
</protein>
<reference evidence="2 3" key="1">
    <citation type="submission" date="2021-06" db="EMBL/GenBank/DDBJ databases">
        <authorList>
            <person name="Pan X."/>
        </authorList>
    </citation>
    <scope>NUCLEOTIDE SEQUENCE [LARGE SCALE GENOMIC DNA]</scope>
    <source>
        <strain evidence="2 3">4503</strain>
    </source>
</reference>
<organism evidence="2 3">
    <name type="scientific">Streptomyces niphimycinicus</name>
    <dbReference type="NCBI Taxonomy" id="2842201"/>
    <lineage>
        <taxon>Bacteria</taxon>
        <taxon>Bacillati</taxon>
        <taxon>Actinomycetota</taxon>
        <taxon>Actinomycetes</taxon>
        <taxon>Kitasatosporales</taxon>
        <taxon>Streptomycetaceae</taxon>
        <taxon>Streptomyces</taxon>
    </lineage>
</organism>
<feature type="region of interest" description="Disordered" evidence="1">
    <location>
        <begin position="82"/>
        <end position="104"/>
    </location>
</feature>
<keyword evidence="3" id="KW-1185">Reference proteome</keyword>
<gene>
    <name evidence="2" type="ORF">KN815_00325</name>
</gene>
<dbReference type="Proteomes" id="UP000720508">
    <property type="component" value="Unassembled WGS sequence"/>
</dbReference>
<dbReference type="EMBL" id="JAHLEM010000002">
    <property type="protein sequence ID" value="MBU3862616.1"/>
    <property type="molecule type" value="Genomic_DNA"/>
</dbReference>
<name>A0ABS6C6T9_9ACTN</name>
<evidence type="ECO:0000313" key="2">
    <source>
        <dbReference type="EMBL" id="MBU3862616.1"/>
    </source>
</evidence>
<evidence type="ECO:0000313" key="3">
    <source>
        <dbReference type="Proteomes" id="UP000720508"/>
    </source>
</evidence>
<accession>A0ABS6C6T9</accession>
<sequence>MTLRSTSASAGVPQSRLSCTLLRVDPKVRAPAWPSTRPSARYGRSCHLDRRLPDLRPLLNLRGPSFGDFVPALEQFLGQAAGLPPAGATRPTQQWQAANFRKLH</sequence>
<proteinExistence type="predicted"/>